<dbReference type="Gene3D" id="1.10.10.60">
    <property type="entry name" value="Homeodomain-like"/>
    <property type="match status" value="1"/>
</dbReference>
<sequence length="348" mass="38682">MSRRSKTAVGLNFPSGYIFPLTPRGLVLTLSALNIETTHLTDGLGFTISDLPDPNCKLTAKQSLEMIRRCLRVTQGLPLGLETGSRESFTAMGPIGFALITSPTVGEAITLGLSLQRDAGRFIDYEVILNAEEMAIVTGNQGYEPDLYRFFVEESFASFLQVARNLVGEKFRVKRIEISYSDPTYSAAYRKMFGCEVAFNQARDAFVFSSAWATETLKTADRPSHVQALRAIDALKGDLERCVEIVEAAGHLLKQNLQQVENAPEIARKLGISERTLRRRLAEKGLTFQALQDGLRKEHALELLNTSVLSIEAIGRLVGYDDPHNFRRAFKRWTGVTPTHVRGKKRSG</sequence>
<dbReference type="PROSITE" id="PS01124">
    <property type="entry name" value="HTH_ARAC_FAMILY_2"/>
    <property type="match status" value="1"/>
</dbReference>
<dbReference type="InterPro" id="IPR009057">
    <property type="entry name" value="Homeodomain-like_sf"/>
</dbReference>
<name>A0ABW3UZT4_9HYPH</name>
<organism evidence="5 6">
    <name type="scientific">Pseudochrobactrum kiredjianiae</name>
    <dbReference type="NCBI Taxonomy" id="386305"/>
    <lineage>
        <taxon>Bacteria</taxon>
        <taxon>Pseudomonadati</taxon>
        <taxon>Pseudomonadota</taxon>
        <taxon>Alphaproteobacteria</taxon>
        <taxon>Hyphomicrobiales</taxon>
        <taxon>Brucellaceae</taxon>
        <taxon>Pseudochrobactrum</taxon>
    </lineage>
</organism>
<dbReference type="SMART" id="SM00342">
    <property type="entry name" value="HTH_ARAC"/>
    <property type="match status" value="1"/>
</dbReference>
<proteinExistence type="predicted"/>
<evidence type="ECO:0000256" key="1">
    <source>
        <dbReference type="ARBA" id="ARBA00023015"/>
    </source>
</evidence>
<evidence type="ECO:0000256" key="2">
    <source>
        <dbReference type="ARBA" id="ARBA00023125"/>
    </source>
</evidence>
<keyword evidence="3" id="KW-0804">Transcription</keyword>
<comment type="caution">
    <text evidence="5">The sequence shown here is derived from an EMBL/GenBank/DDBJ whole genome shotgun (WGS) entry which is preliminary data.</text>
</comment>
<dbReference type="RefSeq" id="WP_289388998.1">
    <property type="nucleotide sequence ID" value="NZ_JAUCBM010000029.1"/>
</dbReference>
<dbReference type="SUPFAM" id="SSF46689">
    <property type="entry name" value="Homeodomain-like"/>
    <property type="match status" value="1"/>
</dbReference>
<accession>A0ABW3UZT4</accession>
<dbReference type="Pfam" id="PF12833">
    <property type="entry name" value="HTH_18"/>
    <property type="match status" value="1"/>
</dbReference>
<evidence type="ECO:0000256" key="3">
    <source>
        <dbReference type="ARBA" id="ARBA00023163"/>
    </source>
</evidence>
<evidence type="ECO:0000313" key="5">
    <source>
        <dbReference type="EMBL" id="MFD1226353.1"/>
    </source>
</evidence>
<evidence type="ECO:0000313" key="6">
    <source>
        <dbReference type="Proteomes" id="UP001597263"/>
    </source>
</evidence>
<dbReference type="Pfam" id="PF12625">
    <property type="entry name" value="Arabinose_bd"/>
    <property type="match status" value="1"/>
</dbReference>
<keyword evidence="1" id="KW-0805">Transcription regulation</keyword>
<protein>
    <submittedName>
        <fullName evidence="5">AraC family transcriptional regulator</fullName>
    </submittedName>
</protein>
<dbReference type="InterPro" id="IPR032687">
    <property type="entry name" value="AraC-type_N"/>
</dbReference>
<reference evidence="6" key="1">
    <citation type="journal article" date="2019" name="Int. J. Syst. Evol. Microbiol.">
        <title>The Global Catalogue of Microorganisms (GCM) 10K type strain sequencing project: providing services to taxonomists for standard genome sequencing and annotation.</title>
        <authorList>
            <consortium name="The Broad Institute Genomics Platform"/>
            <consortium name="The Broad Institute Genome Sequencing Center for Infectious Disease"/>
            <person name="Wu L."/>
            <person name="Ma J."/>
        </authorList>
    </citation>
    <scope>NUCLEOTIDE SEQUENCE [LARGE SCALE GENOMIC DNA]</scope>
    <source>
        <strain evidence="6">CCUG 49584</strain>
    </source>
</reference>
<dbReference type="InterPro" id="IPR018060">
    <property type="entry name" value="HTH_AraC"/>
</dbReference>
<gene>
    <name evidence="5" type="ORF">ACFQ35_04130</name>
</gene>
<dbReference type="EMBL" id="JBHTMA010000022">
    <property type="protein sequence ID" value="MFD1226353.1"/>
    <property type="molecule type" value="Genomic_DNA"/>
</dbReference>
<keyword evidence="6" id="KW-1185">Reference proteome</keyword>
<evidence type="ECO:0000259" key="4">
    <source>
        <dbReference type="PROSITE" id="PS01124"/>
    </source>
</evidence>
<dbReference type="PANTHER" id="PTHR47894">
    <property type="entry name" value="HTH-TYPE TRANSCRIPTIONAL REGULATOR GADX"/>
    <property type="match status" value="1"/>
</dbReference>
<keyword evidence="2" id="KW-0238">DNA-binding</keyword>
<dbReference type="Proteomes" id="UP001597263">
    <property type="component" value="Unassembled WGS sequence"/>
</dbReference>
<feature type="domain" description="HTH araC/xylS-type" evidence="4">
    <location>
        <begin position="247"/>
        <end position="344"/>
    </location>
</feature>
<dbReference type="PANTHER" id="PTHR47894:SF1">
    <property type="entry name" value="HTH-TYPE TRANSCRIPTIONAL REGULATOR VQSM"/>
    <property type="match status" value="1"/>
</dbReference>